<accession>A0A2P5C2D4</accession>
<name>A0A2P5C2D4_PARAD</name>
<evidence type="ECO:0000313" key="1">
    <source>
        <dbReference type="EMBL" id="PON55228.1"/>
    </source>
</evidence>
<proteinExistence type="predicted"/>
<dbReference type="Proteomes" id="UP000237105">
    <property type="component" value="Unassembled WGS sequence"/>
</dbReference>
<organism evidence="1 2">
    <name type="scientific">Parasponia andersonii</name>
    <name type="common">Sponia andersonii</name>
    <dbReference type="NCBI Taxonomy" id="3476"/>
    <lineage>
        <taxon>Eukaryota</taxon>
        <taxon>Viridiplantae</taxon>
        <taxon>Streptophyta</taxon>
        <taxon>Embryophyta</taxon>
        <taxon>Tracheophyta</taxon>
        <taxon>Spermatophyta</taxon>
        <taxon>Magnoliopsida</taxon>
        <taxon>eudicotyledons</taxon>
        <taxon>Gunneridae</taxon>
        <taxon>Pentapetalae</taxon>
        <taxon>rosids</taxon>
        <taxon>fabids</taxon>
        <taxon>Rosales</taxon>
        <taxon>Cannabaceae</taxon>
        <taxon>Parasponia</taxon>
    </lineage>
</organism>
<keyword evidence="2" id="KW-1185">Reference proteome</keyword>
<sequence length="73" mass="8393">RNNVMVMANECNEVLYEYTCEHEGIDKRCALLNVVISFREANQCAKPLQVSRPECFFAGASTLAEHMQFEYTQ</sequence>
<protein>
    <submittedName>
        <fullName evidence="1">Uncharacterized protein</fullName>
    </submittedName>
</protein>
<dbReference type="AlphaFoldDB" id="A0A2P5C2D4"/>
<evidence type="ECO:0000313" key="2">
    <source>
        <dbReference type="Proteomes" id="UP000237105"/>
    </source>
</evidence>
<dbReference type="EMBL" id="JXTB01000185">
    <property type="protein sequence ID" value="PON55228.1"/>
    <property type="molecule type" value="Genomic_DNA"/>
</dbReference>
<feature type="non-terminal residue" evidence="1">
    <location>
        <position position="1"/>
    </location>
</feature>
<gene>
    <name evidence="1" type="ORF">PanWU01x14_189170</name>
</gene>
<reference evidence="2" key="1">
    <citation type="submission" date="2016-06" db="EMBL/GenBank/DDBJ databases">
        <title>Parallel loss of symbiosis genes in relatives of nitrogen-fixing non-legume Parasponia.</title>
        <authorList>
            <person name="Van Velzen R."/>
            <person name="Holmer R."/>
            <person name="Bu F."/>
            <person name="Rutten L."/>
            <person name="Van Zeijl A."/>
            <person name="Liu W."/>
            <person name="Santuari L."/>
            <person name="Cao Q."/>
            <person name="Sharma T."/>
            <person name="Shen D."/>
            <person name="Roswanjaya Y."/>
            <person name="Wardhani T."/>
            <person name="Kalhor M.S."/>
            <person name="Jansen J."/>
            <person name="Van den Hoogen J."/>
            <person name="Gungor B."/>
            <person name="Hartog M."/>
            <person name="Hontelez J."/>
            <person name="Verver J."/>
            <person name="Yang W.-C."/>
            <person name="Schijlen E."/>
            <person name="Repin R."/>
            <person name="Schilthuizen M."/>
            <person name="Schranz E."/>
            <person name="Heidstra R."/>
            <person name="Miyata K."/>
            <person name="Fedorova E."/>
            <person name="Kohlen W."/>
            <person name="Bisseling T."/>
            <person name="Smit S."/>
            <person name="Geurts R."/>
        </authorList>
    </citation>
    <scope>NUCLEOTIDE SEQUENCE [LARGE SCALE GENOMIC DNA]</scope>
    <source>
        <strain evidence="2">cv. WU1-14</strain>
    </source>
</reference>
<comment type="caution">
    <text evidence="1">The sequence shown here is derived from an EMBL/GenBank/DDBJ whole genome shotgun (WGS) entry which is preliminary data.</text>
</comment>